<evidence type="ECO:0000313" key="18">
    <source>
        <dbReference type="EMBL" id="CAL4067069.1"/>
    </source>
</evidence>
<evidence type="ECO:0000256" key="15">
    <source>
        <dbReference type="PIRNR" id="PIRNR028973"/>
    </source>
</evidence>
<dbReference type="EC" id="3.6.1.59" evidence="5 15"/>
<feature type="active site" description="Nucleophile" evidence="16">
    <location>
        <position position="276"/>
    </location>
</feature>
<evidence type="ECO:0000256" key="3">
    <source>
        <dbReference type="ARBA" id="ARBA00010208"/>
    </source>
</evidence>
<evidence type="ECO:0000313" key="19">
    <source>
        <dbReference type="Proteomes" id="UP001497623"/>
    </source>
</evidence>
<evidence type="ECO:0000256" key="10">
    <source>
        <dbReference type="ARBA" id="ARBA00022801"/>
    </source>
</evidence>
<dbReference type="FunFam" id="3.30.428.10:FF:000006">
    <property type="entry name" value="m7GpppX diphosphatase"/>
    <property type="match status" value="1"/>
</dbReference>
<keyword evidence="7" id="KW-0963">Cytoplasm</keyword>
<evidence type="ECO:0000256" key="4">
    <source>
        <dbReference type="ARBA" id="ARBA00011140"/>
    </source>
</evidence>
<dbReference type="SUPFAM" id="SSF54197">
    <property type="entry name" value="HIT-like"/>
    <property type="match status" value="1"/>
</dbReference>
<evidence type="ECO:0000256" key="5">
    <source>
        <dbReference type="ARBA" id="ARBA00012520"/>
    </source>
</evidence>
<comment type="subunit">
    <text evidence="4">Homodimer. Associates with components of the exosome multienzyme ribonuclease complex, such as EXOSC3 and EXOSC4. Interacts with NDOR1.</text>
</comment>
<dbReference type="AlphaFoldDB" id="A0AAV2PY36"/>
<comment type="catalytic activity">
    <reaction evidence="14 15">
        <text>a 5'-end (N(7)-methyl 5'-triphosphoguanosine)-ribonucleoside in mRNA + H2O = N(7)-methyl-GMP + a 5'-end diphospho-ribonucleoside in mRNA + 2 H(+)</text>
        <dbReference type="Rhea" id="RHEA:65388"/>
        <dbReference type="Rhea" id="RHEA-COMP:17165"/>
        <dbReference type="Rhea" id="RHEA-COMP:17167"/>
        <dbReference type="ChEBI" id="CHEBI:15377"/>
        <dbReference type="ChEBI" id="CHEBI:15378"/>
        <dbReference type="ChEBI" id="CHEBI:58285"/>
        <dbReference type="ChEBI" id="CHEBI:156461"/>
        <dbReference type="ChEBI" id="CHEBI:167616"/>
        <dbReference type="EC" id="3.6.1.59"/>
    </reaction>
</comment>
<dbReference type="PANTHER" id="PTHR12978:SF0">
    <property type="entry name" value="M7GPPPX DIPHOSPHATASE"/>
    <property type="match status" value="1"/>
</dbReference>
<keyword evidence="11" id="KW-0007">Acetylation</keyword>
<dbReference type="InterPro" id="IPR036265">
    <property type="entry name" value="HIT-like_sf"/>
</dbReference>
<feature type="binding site" evidence="17">
    <location>
        <position position="184"/>
    </location>
    <ligand>
        <name>substrate</name>
    </ligand>
</feature>
<feature type="binding site" evidence="17">
    <location>
        <begin position="267"/>
        <end position="278"/>
    </location>
    <ligand>
        <name>substrate</name>
    </ligand>
</feature>
<evidence type="ECO:0000256" key="8">
    <source>
        <dbReference type="ARBA" id="ARBA00022553"/>
    </source>
</evidence>
<dbReference type="SUPFAM" id="SSF102860">
    <property type="entry name" value="mRNA decapping enzyme DcpS N-terminal domain"/>
    <property type="match status" value="1"/>
</dbReference>
<dbReference type="FunFam" id="3.30.200.40:FF:000001">
    <property type="entry name" value="m7GpppX diphosphatase"/>
    <property type="match status" value="1"/>
</dbReference>
<keyword evidence="19" id="KW-1185">Reference proteome</keyword>
<name>A0AAV2PY36_MEGNR</name>
<dbReference type="GO" id="GO:0005634">
    <property type="term" value="C:nucleus"/>
    <property type="evidence" value="ECO:0007669"/>
    <property type="project" value="UniProtKB-SubCell"/>
</dbReference>
<evidence type="ECO:0000256" key="7">
    <source>
        <dbReference type="ARBA" id="ARBA00022490"/>
    </source>
</evidence>
<dbReference type="GO" id="GO:0140932">
    <property type="term" value="F:5'-(N(7)-methyl 5'-triphosphoguanosine)-[mRNA] diphosphatase activity"/>
    <property type="evidence" value="ECO:0007669"/>
    <property type="project" value="UniProtKB-EC"/>
</dbReference>
<dbReference type="GO" id="GO:0000932">
    <property type="term" value="C:P-body"/>
    <property type="evidence" value="ECO:0007669"/>
    <property type="project" value="TreeGrafter"/>
</dbReference>
<evidence type="ECO:0000256" key="13">
    <source>
        <dbReference type="ARBA" id="ARBA00023242"/>
    </source>
</evidence>
<evidence type="ECO:0000256" key="11">
    <source>
        <dbReference type="ARBA" id="ARBA00022990"/>
    </source>
</evidence>
<dbReference type="Gene3D" id="3.30.428.10">
    <property type="entry name" value="HIT-like"/>
    <property type="match status" value="1"/>
</dbReference>
<feature type="binding site" evidence="17">
    <location>
        <position position="204"/>
    </location>
    <ligand>
        <name>substrate</name>
    </ligand>
</feature>
<keyword evidence="9 15" id="KW-0507">mRNA processing</keyword>
<dbReference type="EMBL" id="CAXKWB010002500">
    <property type="protein sequence ID" value="CAL4067069.1"/>
    <property type="molecule type" value="Genomic_DNA"/>
</dbReference>
<evidence type="ECO:0000256" key="9">
    <source>
        <dbReference type="ARBA" id="ARBA00022664"/>
    </source>
</evidence>
<keyword evidence="8" id="KW-0597">Phosphoprotein</keyword>
<protein>
    <recommendedName>
        <fullName evidence="6 15">m7GpppX diphosphatase</fullName>
        <ecNumber evidence="5 15">3.6.1.59</ecNumber>
    </recommendedName>
</protein>
<evidence type="ECO:0000256" key="1">
    <source>
        <dbReference type="ARBA" id="ARBA00004123"/>
    </source>
</evidence>
<feature type="binding site" evidence="17">
    <location>
        <position position="206"/>
    </location>
    <ligand>
        <name>substrate</name>
    </ligand>
</feature>
<keyword evidence="12" id="KW-0508">mRNA splicing</keyword>
<dbReference type="Pfam" id="PF11969">
    <property type="entry name" value="DcpS_C"/>
    <property type="match status" value="1"/>
</dbReference>
<dbReference type="Proteomes" id="UP001497623">
    <property type="component" value="Unassembled WGS sequence"/>
</dbReference>
<dbReference type="Gene3D" id="3.30.200.40">
    <property type="entry name" value="Scavenger mRNA decapping enzyme, N-terminal domain"/>
    <property type="match status" value="1"/>
</dbReference>
<dbReference type="GO" id="GO:0000340">
    <property type="term" value="F:RNA 7-methylguanosine cap binding"/>
    <property type="evidence" value="ECO:0007669"/>
    <property type="project" value="UniProtKB-UniRule"/>
</dbReference>
<evidence type="ECO:0000256" key="16">
    <source>
        <dbReference type="PIRSR" id="PIRSR028973-1"/>
    </source>
</evidence>
<gene>
    <name evidence="18" type="ORF">MNOR_LOCUS6155</name>
</gene>
<organism evidence="18 19">
    <name type="scientific">Meganyctiphanes norvegica</name>
    <name type="common">Northern krill</name>
    <name type="synonym">Thysanopoda norvegica</name>
    <dbReference type="NCBI Taxonomy" id="48144"/>
    <lineage>
        <taxon>Eukaryota</taxon>
        <taxon>Metazoa</taxon>
        <taxon>Ecdysozoa</taxon>
        <taxon>Arthropoda</taxon>
        <taxon>Crustacea</taxon>
        <taxon>Multicrustacea</taxon>
        <taxon>Malacostraca</taxon>
        <taxon>Eumalacostraca</taxon>
        <taxon>Eucarida</taxon>
        <taxon>Euphausiacea</taxon>
        <taxon>Euphausiidae</taxon>
        <taxon>Meganyctiphanes</taxon>
    </lineage>
</organism>
<dbReference type="InterPro" id="IPR008594">
    <property type="entry name" value="DcpS/DCS2"/>
</dbReference>
<dbReference type="PIRSF" id="PIRSF028973">
    <property type="entry name" value="Scavenger_mRNA_decap_enz"/>
    <property type="match status" value="1"/>
</dbReference>
<proteinExistence type="inferred from homology"/>
<dbReference type="GO" id="GO:0000290">
    <property type="term" value="P:deadenylation-dependent decapping of nuclear-transcribed mRNA"/>
    <property type="evidence" value="ECO:0007669"/>
    <property type="project" value="UniProtKB-UniRule"/>
</dbReference>
<keyword evidence="13 15" id="KW-0539">Nucleus</keyword>
<comment type="subcellular location">
    <subcellularLocation>
        <location evidence="2">Cytoplasm</location>
    </subcellularLocation>
    <subcellularLocation>
        <location evidence="1 15">Nucleus</location>
    </subcellularLocation>
</comment>
<evidence type="ECO:0000256" key="6">
    <source>
        <dbReference type="ARBA" id="ARBA00015636"/>
    </source>
</evidence>
<feature type="binding site" evidence="17">
    <location>
        <position position="174"/>
    </location>
    <ligand>
        <name>substrate</name>
    </ligand>
</feature>
<dbReference type="GO" id="GO:0008380">
    <property type="term" value="P:RNA splicing"/>
    <property type="evidence" value="ECO:0007669"/>
    <property type="project" value="UniProtKB-KW"/>
</dbReference>
<accession>A0AAV2PY36</accession>
<dbReference type="Pfam" id="PF05652">
    <property type="entry name" value="DcpS"/>
    <property type="match status" value="1"/>
</dbReference>
<dbReference type="InterPro" id="IPR011145">
    <property type="entry name" value="Scavenger_mRNA_decap_enz_N"/>
</dbReference>
<comment type="function">
    <text evidence="15">Decapping scavenger enzyme that catalyzes the cleavage of a residual cap structure following the degradation of mRNAs by the 3'-&gt;5' exosome-mediated mRNA decay pathway.</text>
</comment>
<evidence type="ECO:0000256" key="17">
    <source>
        <dbReference type="PIRSR" id="PIRSR028973-2"/>
    </source>
</evidence>
<comment type="caution">
    <text evidence="18">The sequence shown here is derived from an EMBL/GenBank/DDBJ whole genome shotgun (WGS) entry which is preliminary data.</text>
</comment>
<comment type="similarity">
    <text evidence="3 15">Belongs to the HIT family.</text>
</comment>
<evidence type="ECO:0000256" key="2">
    <source>
        <dbReference type="ARBA" id="ARBA00004496"/>
    </source>
</evidence>
<sequence>MAEADTGNAISPNKKMKLEVKSAECTVDSTTSEKNGNGTNTDVLFSTFRDFEIIRVLNNSEDHKSVAVEGRLAGKEGRAVVMLQKEPFNSDKLQQIFSEQTKLKLLFQNDVYYNKLATLPPELNEIKTTVIFPAEEKHIKRYEAHPSTFINETSQMYNDITKPFVESQSFSKQWIYNILEHKKEVERIVFEDSDPETGFILLPDLKWTGEQLENLYLQALVKRRDISCIRELTGEHLPLLQNIQEKGTTAITEKYGLPANKMRIYLHYQPSFYHLHVHFTALSFEAPGTYAGKAHLLSDIISNLEIDGDYYKKATISYTVKDNHPLRAVLQP</sequence>
<dbReference type="GO" id="GO:0006397">
    <property type="term" value="P:mRNA processing"/>
    <property type="evidence" value="ECO:0007669"/>
    <property type="project" value="UniProtKB-KW"/>
</dbReference>
<keyword evidence="10 15" id="KW-0378">Hydrolase</keyword>
<reference evidence="18 19" key="1">
    <citation type="submission" date="2024-05" db="EMBL/GenBank/DDBJ databases">
        <authorList>
            <person name="Wallberg A."/>
        </authorList>
    </citation>
    <scope>NUCLEOTIDE SEQUENCE [LARGE SCALE GENOMIC DNA]</scope>
</reference>
<dbReference type="PANTHER" id="PTHR12978">
    <property type="entry name" value="HISTIDINE TRIAD HIT PROTEIN MEMBER"/>
    <property type="match status" value="1"/>
</dbReference>
<evidence type="ECO:0000256" key="14">
    <source>
        <dbReference type="ARBA" id="ARBA00048222"/>
    </source>
</evidence>
<evidence type="ECO:0000256" key="12">
    <source>
        <dbReference type="ARBA" id="ARBA00023187"/>
    </source>
</evidence>